<dbReference type="Proteomes" id="UP000661691">
    <property type="component" value="Unassembled WGS sequence"/>
</dbReference>
<dbReference type="PROSITE" id="PS51257">
    <property type="entry name" value="PROKAR_LIPOPROTEIN"/>
    <property type="match status" value="1"/>
</dbReference>
<keyword evidence="1" id="KW-0732">Signal</keyword>
<feature type="signal peptide" evidence="1">
    <location>
        <begin position="1"/>
        <end position="33"/>
    </location>
</feature>
<keyword evidence="3" id="KW-1185">Reference proteome</keyword>
<name>A0A926N6V6_9BACL</name>
<gene>
    <name evidence="2" type="ORF">IC620_00405</name>
</gene>
<comment type="caution">
    <text evidence="2">The sequence shown here is derived from an EMBL/GenBank/DDBJ whole genome shotgun (WGS) entry which is preliminary data.</text>
</comment>
<dbReference type="RefSeq" id="WP_191141291.1">
    <property type="nucleotide sequence ID" value="NZ_JACXAH010000002.1"/>
</dbReference>
<protein>
    <recommendedName>
        <fullName evidence="4">Lipoprotein</fullName>
    </recommendedName>
</protein>
<organism evidence="2 3">
    <name type="scientific">Polycladospora coralii</name>
    <dbReference type="NCBI Taxonomy" id="2771432"/>
    <lineage>
        <taxon>Bacteria</taxon>
        <taxon>Bacillati</taxon>
        <taxon>Bacillota</taxon>
        <taxon>Bacilli</taxon>
        <taxon>Bacillales</taxon>
        <taxon>Thermoactinomycetaceae</taxon>
        <taxon>Polycladospora</taxon>
    </lineage>
</organism>
<evidence type="ECO:0000313" key="3">
    <source>
        <dbReference type="Proteomes" id="UP000661691"/>
    </source>
</evidence>
<feature type="chain" id="PRO_5037693047" description="Lipoprotein" evidence="1">
    <location>
        <begin position="34"/>
        <end position="295"/>
    </location>
</feature>
<sequence>MRKKHRLIYAAITASLFLLSGCGLLSNSDGSHAGTVKSEKPENPKELGVITVIDRAVKQQEQKKGLELEFKMDQKMDMMVEGQKQNLDMSMDMWMQGNQNSEDLHMKGNAKINGGPIPLDMEMEIYQVDGMVYTKIGKMGWMKEKADQEGESVQSPQSSDIMTTLAKMFKSIGGEAIPKGIIMTKENGHYRVEITKAFFLKNQEMQKELLSMVESRIEDLKKDGVQIKEDQIQFNEFNQVVYIDEDTFEYDRMELISNFTIPTEKDGDVNLEQKIDAQFKGEFKGEIVVPEEAKK</sequence>
<reference evidence="2" key="1">
    <citation type="submission" date="2020-09" db="EMBL/GenBank/DDBJ databases">
        <title>A novel bacterium of genus Hazenella, isolated from South China Sea.</title>
        <authorList>
            <person name="Huang H."/>
            <person name="Mo K."/>
            <person name="Hu Y."/>
        </authorList>
    </citation>
    <scope>NUCLEOTIDE SEQUENCE</scope>
    <source>
        <strain evidence="2">IB182357</strain>
    </source>
</reference>
<dbReference type="EMBL" id="JACXAH010000002">
    <property type="protein sequence ID" value="MBD1370821.1"/>
    <property type="molecule type" value="Genomic_DNA"/>
</dbReference>
<accession>A0A926N6V6</accession>
<dbReference type="Gene3D" id="2.50.20.20">
    <property type="match status" value="1"/>
</dbReference>
<evidence type="ECO:0000313" key="2">
    <source>
        <dbReference type="EMBL" id="MBD1370821.1"/>
    </source>
</evidence>
<evidence type="ECO:0008006" key="4">
    <source>
        <dbReference type="Google" id="ProtNLM"/>
    </source>
</evidence>
<dbReference type="Pfam" id="PF20316">
    <property type="entry name" value="DUF6612"/>
    <property type="match status" value="1"/>
</dbReference>
<dbReference type="InterPro" id="IPR046720">
    <property type="entry name" value="DUF6612"/>
</dbReference>
<dbReference type="AlphaFoldDB" id="A0A926N6V6"/>
<evidence type="ECO:0000256" key="1">
    <source>
        <dbReference type="SAM" id="SignalP"/>
    </source>
</evidence>
<proteinExistence type="predicted"/>